<comment type="caution">
    <text evidence="2">The sequence shown here is derived from an EMBL/GenBank/DDBJ whole genome shotgun (WGS) entry which is preliminary data.</text>
</comment>
<organism evidence="2 3">
    <name type="scientific">Pseudanabaena galeata UHCC 0370</name>
    <dbReference type="NCBI Taxonomy" id="3110310"/>
    <lineage>
        <taxon>Bacteria</taxon>
        <taxon>Bacillati</taxon>
        <taxon>Cyanobacteriota</taxon>
        <taxon>Cyanophyceae</taxon>
        <taxon>Pseudanabaenales</taxon>
        <taxon>Pseudanabaenaceae</taxon>
        <taxon>Pseudanabaena</taxon>
    </lineage>
</organism>
<name>A0ABU5TGZ2_9CYAN</name>
<evidence type="ECO:0000313" key="2">
    <source>
        <dbReference type="EMBL" id="MEA5477580.1"/>
    </source>
</evidence>
<dbReference type="Proteomes" id="UP001301388">
    <property type="component" value="Unassembled WGS sequence"/>
</dbReference>
<proteinExistence type="predicted"/>
<keyword evidence="3" id="KW-1185">Reference proteome</keyword>
<protein>
    <submittedName>
        <fullName evidence="2">Uncharacterized protein</fullName>
    </submittedName>
</protein>
<reference evidence="2 3" key="1">
    <citation type="submission" date="2023-12" db="EMBL/GenBank/DDBJ databases">
        <title>Baltic Sea Cyanobacteria.</title>
        <authorList>
            <person name="Delbaje E."/>
            <person name="Fewer D.P."/>
            <person name="Shishido T.K."/>
        </authorList>
    </citation>
    <scope>NUCLEOTIDE SEQUENCE [LARGE SCALE GENOMIC DNA]</scope>
    <source>
        <strain evidence="2 3">UHCC 0370</strain>
    </source>
</reference>
<feature type="coiled-coil region" evidence="1">
    <location>
        <begin position="121"/>
        <end position="148"/>
    </location>
</feature>
<keyword evidence="1" id="KW-0175">Coiled coil</keyword>
<gene>
    <name evidence="2" type="ORF">VB774_08100</name>
</gene>
<accession>A0ABU5TGZ2</accession>
<evidence type="ECO:0000313" key="3">
    <source>
        <dbReference type="Proteomes" id="UP001301388"/>
    </source>
</evidence>
<dbReference type="EMBL" id="JAYGIE010000030">
    <property type="protein sequence ID" value="MEA5477580.1"/>
    <property type="molecule type" value="Genomic_DNA"/>
</dbReference>
<sequence length="154" mass="17680">MNWRFDITRGCLVRSKQIGKNANAAQTEVIILLNHRGGEWVVLKKEEIQPLLAIYLVSKKVNDYDLTLEKISNFSVETNLIFNNPLIREILSDPSGEEPPNLLCEDFSYFPSLPVYSVSTSEIFQERRDELRSKLQNFQEQNNSVSTDSQNVSL</sequence>
<evidence type="ECO:0000256" key="1">
    <source>
        <dbReference type="SAM" id="Coils"/>
    </source>
</evidence>
<dbReference type="RefSeq" id="WP_323261183.1">
    <property type="nucleotide sequence ID" value="NZ_JAYGIE010000030.1"/>
</dbReference>